<dbReference type="InterPro" id="IPR036772">
    <property type="entry name" value="SRCR-like_dom_sf"/>
</dbReference>
<dbReference type="AlphaFoldDB" id="A0A6J8EYL7"/>
<feature type="domain" description="SRCR" evidence="6">
    <location>
        <begin position="245"/>
        <end position="342"/>
    </location>
</feature>
<evidence type="ECO:0000313" key="8">
    <source>
        <dbReference type="Proteomes" id="UP000507470"/>
    </source>
</evidence>
<dbReference type="Gene3D" id="3.10.250.10">
    <property type="entry name" value="SRCR-like domain"/>
    <property type="match status" value="4"/>
</dbReference>
<name>A0A6J8EYL7_MYTCO</name>
<proteinExistence type="predicted"/>
<dbReference type="PANTHER" id="PTHR47653">
    <property type="entry name" value="PROTEIN BARK BEETLE"/>
    <property type="match status" value="1"/>
</dbReference>
<organism evidence="7 8">
    <name type="scientific">Mytilus coruscus</name>
    <name type="common">Sea mussel</name>
    <dbReference type="NCBI Taxonomy" id="42192"/>
    <lineage>
        <taxon>Eukaryota</taxon>
        <taxon>Metazoa</taxon>
        <taxon>Spiralia</taxon>
        <taxon>Lophotrochozoa</taxon>
        <taxon>Mollusca</taxon>
        <taxon>Bivalvia</taxon>
        <taxon>Autobranchia</taxon>
        <taxon>Pteriomorphia</taxon>
        <taxon>Mytilida</taxon>
        <taxon>Mytiloidea</taxon>
        <taxon>Mytilidae</taxon>
        <taxon>Mytilinae</taxon>
        <taxon>Mytilus</taxon>
    </lineage>
</organism>
<comment type="caution">
    <text evidence="5">Lacks conserved residue(s) required for the propagation of feature annotation.</text>
</comment>
<dbReference type="SMART" id="SM00202">
    <property type="entry name" value="SR"/>
    <property type="match status" value="3"/>
</dbReference>
<feature type="disulfide bond" evidence="5">
    <location>
        <begin position="83"/>
        <end position="93"/>
    </location>
</feature>
<keyword evidence="2" id="KW-0677">Repeat</keyword>
<dbReference type="GO" id="GO:0045217">
    <property type="term" value="P:cell-cell junction maintenance"/>
    <property type="evidence" value="ECO:0007669"/>
    <property type="project" value="TreeGrafter"/>
</dbReference>
<dbReference type="GO" id="GO:0016020">
    <property type="term" value="C:membrane"/>
    <property type="evidence" value="ECO:0007669"/>
    <property type="project" value="InterPro"/>
</dbReference>
<dbReference type="InterPro" id="IPR001190">
    <property type="entry name" value="SRCR"/>
</dbReference>
<evidence type="ECO:0000313" key="7">
    <source>
        <dbReference type="EMBL" id="CAC5424585.1"/>
    </source>
</evidence>
<accession>A0A6J8EYL7</accession>
<protein>
    <recommendedName>
        <fullName evidence="6">SRCR domain-containing protein</fullName>
    </recommendedName>
</protein>
<dbReference type="PRINTS" id="PR00258">
    <property type="entry name" value="SPERACTRCPTR"/>
</dbReference>
<evidence type="ECO:0000256" key="1">
    <source>
        <dbReference type="ARBA" id="ARBA00022729"/>
    </source>
</evidence>
<evidence type="ECO:0000256" key="3">
    <source>
        <dbReference type="ARBA" id="ARBA00023157"/>
    </source>
</evidence>
<evidence type="ECO:0000256" key="5">
    <source>
        <dbReference type="PROSITE-ProRule" id="PRU00196"/>
    </source>
</evidence>
<dbReference type="Pfam" id="PF00530">
    <property type="entry name" value="SRCR"/>
    <property type="match status" value="3"/>
</dbReference>
<feature type="domain" description="SRCR" evidence="6">
    <location>
        <begin position="15"/>
        <end position="112"/>
    </location>
</feature>
<dbReference type="PROSITE" id="PS00420">
    <property type="entry name" value="SRCR_1"/>
    <property type="match status" value="2"/>
</dbReference>
<keyword evidence="3 5" id="KW-1015">Disulfide bond</keyword>
<dbReference type="PROSITE" id="PS50287">
    <property type="entry name" value="SRCR_2"/>
    <property type="match status" value="4"/>
</dbReference>
<dbReference type="SUPFAM" id="SSF56487">
    <property type="entry name" value="SRCR-like"/>
    <property type="match status" value="4"/>
</dbReference>
<keyword evidence="1" id="KW-0732">Signal</keyword>
<feature type="disulfide bond" evidence="5">
    <location>
        <begin position="166"/>
        <end position="176"/>
    </location>
</feature>
<dbReference type="EMBL" id="CACVKT020010047">
    <property type="protein sequence ID" value="CAC5424585.1"/>
    <property type="molecule type" value="Genomic_DNA"/>
</dbReference>
<keyword evidence="8" id="KW-1185">Reference proteome</keyword>
<feature type="disulfide bond" evidence="5">
    <location>
        <begin position="313"/>
        <end position="323"/>
    </location>
</feature>
<keyword evidence="4" id="KW-0325">Glycoprotein</keyword>
<evidence type="ECO:0000256" key="4">
    <source>
        <dbReference type="ARBA" id="ARBA00023180"/>
    </source>
</evidence>
<dbReference type="InterPro" id="IPR053243">
    <property type="entry name" value="SJ_maturation_regulator"/>
</dbReference>
<gene>
    <name evidence="7" type="ORF">MCOR_56478</name>
</gene>
<evidence type="ECO:0000259" key="6">
    <source>
        <dbReference type="PROSITE" id="PS50287"/>
    </source>
</evidence>
<sequence length="376" mass="41661">MITVVESLNPTHGDLRILEGLQENKGRLEIFYNDTWGTVCDDSFDNIDALVACRQLGYCSGFVIRSPFVLDGNGTIWMDDLQCNGTENRLINCIYQDSHNCGHHEDVGIDCDIACPQTGDLRLTESVSGNDGRLEIYINGSWTGTVIRASLIYDGSGTIWLNNLDCDGSESKLINCKHNYLYCAHYNDVGIQCFLNNPSEDHGNLRLIGGRNENEGRLEINLYGEWGTICDDLFDNIDSSMACQLRIIDGAQEHEGRLEIYLNGAWGTVCDDYFDDIDATVACYDLGYCSGQVVSSNLIVDGLGTIWIDDLTCSGIEVRLNTCKYTSNSNCRPSEDVGVRCSAACPTAGKFILKLFSKICKCIQQFLLNKKGRITT</sequence>
<feature type="domain" description="SRCR" evidence="6">
    <location>
        <begin position="205"/>
        <end position="244"/>
    </location>
</feature>
<dbReference type="Proteomes" id="UP000507470">
    <property type="component" value="Unassembled WGS sequence"/>
</dbReference>
<evidence type="ECO:0000256" key="2">
    <source>
        <dbReference type="ARBA" id="ARBA00022737"/>
    </source>
</evidence>
<reference evidence="7 8" key="1">
    <citation type="submission" date="2020-06" db="EMBL/GenBank/DDBJ databases">
        <authorList>
            <person name="Li R."/>
            <person name="Bekaert M."/>
        </authorList>
    </citation>
    <scope>NUCLEOTIDE SEQUENCE [LARGE SCALE GENOMIC DNA]</scope>
    <source>
        <strain evidence="8">wild</strain>
    </source>
</reference>
<dbReference type="OrthoDB" id="6286334at2759"/>
<dbReference type="PANTHER" id="PTHR47653:SF1">
    <property type="entry name" value="DELETED IN MALIGNANT BRAIN TUMORS 1 PROTEIN"/>
    <property type="match status" value="1"/>
</dbReference>
<feature type="domain" description="SRCR" evidence="6">
    <location>
        <begin position="155"/>
        <end position="194"/>
    </location>
</feature>
<dbReference type="FunFam" id="3.10.250.10:FF:000001">
    <property type="entry name" value="Lysyl oxidase 4 isoform X1"/>
    <property type="match status" value="2"/>
</dbReference>